<evidence type="ECO:0000256" key="1">
    <source>
        <dbReference type="SAM" id="Phobius"/>
    </source>
</evidence>
<proteinExistence type="predicted"/>
<protein>
    <submittedName>
        <fullName evidence="2">Uncharacterized protein</fullName>
    </submittedName>
</protein>
<reference evidence="2" key="1">
    <citation type="journal article" date="2021" name="Proc. Natl. Acad. Sci. U.S.A.">
        <title>A Catalog of Tens of Thousands of Viruses from Human Metagenomes Reveals Hidden Associations with Chronic Diseases.</title>
        <authorList>
            <person name="Tisza M.J."/>
            <person name="Buck C.B."/>
        </authorList>
    </citation>
    <scope>NUCLEOTIDE SEQUENCE</scope>
    <source>
        <strain evidence="2">Ct8Hx23</strain>
    </source>
</reference>
<keyword evidence="1" id="KW-1133">Transmembrane helix</keyword>
<feature type="transmembrane region" description="Helical" evidence="1">
    <location>
        <begin position="7"/>
        <end position="27"/>
    </location>
</feature>
<organism evidence="2">
    <name type="scientific">Siphoviridae sp. ct8Hx23</name>
    <dbReference type="NCBI Taxonomy" id="2825360"/>
    <lineage>
        <taxon>Viruses</taxon>
        <taxon>Duplodnaviria</taxon>
        <taxon>Heunggongvirae</taxon>
        <taxon>Uroviricota</taxon>
        <taxon>Caudoviricetes</taxon>
    </lineage>
</organism>
<accession>A0A8S5P7E7</accession>
<sequence length="60" mass="7185">MERRMLLRIMTAFSILCWVIICLFYILSRTYNPSSLTLFLLNIFIILMDIIVVFSCYNQN</sequence>
<feature type="transmembrane region" description="Helical" evidence="1">
    <location>
        <begin position="39"/>
        <end position="57"/>
    </location>
</feature>
<dbReference type="EMBL" id="BK015355">
    <property type="protein sequence ID" value="DAE02914.1"/>
    <property type="molecule type" value="Genomic_DNA"/>
</dbReference>
<keyword evidence="1" id="KW-0812">Transmembrane</keyword>
<evidence type="ECO:0000313" key="2">
    <source>
        <dbReference type="EMBL" id="DAE02914.1"/>
    </source>
</evidence>
<keyword evidence="1" id="KW-0472">Membrane</keyword>
<name>A0A8S5P7E7_9CAUD</name>